<feature type="domain" description="Methyltransferase" evidence="2">
    <location>
        <begin position="83"/>
        <end position="174"/>
    </location>
</feature>
<feature type="region of interest" description="Disordered" evidence="1">
    <location>
        <begin position="1"/>
        <end position="34"/>
    </location>
</feature>
<accession>A0A2Z6RI09</accession>
<dbReference type="Proteomes" id="UP000615446">
    <property type="component" value="Unassembled WGS sequence"/>
</dbReference>
<dbReference type="SUPFAM" id="SSF53335">
    <property type="entry name" value="S-adenosyl-L-methionine-dependent methyltransferases"/>
    <property type="match status" value="1"/>
</dbReference>
<dbReference type="AlphaFoldDB" id="A0A2Z6RI09"/>
<dbReference type="GO" id="GO:0008168">
    <property type="term" value="F:methyltransferase activity"/>
    <property type="evidence" value="ECO:0007669"/>
    <property type="project" value="UniProtKB-KW"/>
</dbReference>
<sequence>MGNNKSILKRTLSNSSKKNNNSRHSVSEIQNSDEERELKYHLSNHDEEDLDRQHLNHFFRRYMFQSNFSVPIEERLIQGECKVLDVGCGPGTWLLDLASKYESSYFFGLDIKPVYPNEIKPENLEFYEADMFNGLPFPDNEFDFVHQETMSFIVKADQWNYVISELIRVTKPGGFIEIVEFISAKDNGTVLTNMYKTHFDLCLQRGVDMSLIPNLDTMIELHQNITQVHRDERTFIIGPNGGKAGLVIQDIITTFNTSDLAADDIPPKKGISKEEFMNIFLNDFKNELKVTKPKLNICRFWAQKNA</sequence>
<proteinExistence type="predicted"/>
<comment type="caution">
    <text evidence="3">The sequence shown here is derived from an EMBL/GenBank/DDBJ whole genome shotgun (WGS) entry which is preliminary data.</text>
</comment>
<dbReference type="Proteomes" id="UP000247702">
    <property type="component" value="Unassembled WGS sequence"/>
</dbReference>
<name>A0A2Z6RI09_9GLOM</name>
<dbReference type="CDD" id="cd02440">
    <property type="entry name" value="AdoMet_MTases"/>
    <property type="match status" value="1"/>
</dbReference>
<organism evidence="3 5">
    <name type="scientific">Rhizophagus clarus</name>
    <dbReference type="NCBI Taxonomy" id="94130"/>
    <lineage>
        <taxon>Eukaryota</taxon>
        <taxon>Fungi</taxon>
        <taxon>Fungi incertae sedis</taxon>
        <taxon>Mucoromycota</taxon>
        <taxon>Glomeromycotina</taxon>
        <taxon>Glomeromycetes</taxon>
        <taxon>Glomerales</taxon>
        <taxon>Glomeraceae</taxon>
        <taxon>Rhizophagus</taxon>
    </lineage>
</organism>
<dbReference type="InterPro" id="IPR041698">
    <property type="entry name" value="Methyltransf_25"/>
</dbReference>
<evidence type="ECO:0000313" key="4">
    <source>
        <dbReference type="EMBL" id="GES97723.1"/>
    </source>
</evidence>
<reference evidence="4" key="2">
    <citation type="submission" date="2019-10" db="EMBL/GenBank/DDBJ databases">
        <title>Conservation and host-specific expression of non-tandemly repeated heterogenous ribosome RNA gene in arbuscular mycorrhizal fungi.</title>
        <authorList>
            <person name="Maeda T."/>
            <person name="Kobayashi Y."/>
            <person name="Nakagawa T."/>
            <person name="Ezawa T."/>
            <person name="Yamaguchi K."/>
            <person name="Bino T."/>
            <person name="Nishimoto Y."/>
            <person name="Shigenobu S."/>
            <person name="Kawaguchi M."/>
        </authorList>
    </citation>
    <scope>NUCLEOTIDE SEQUENCE</scope>
    <source>
        <strain evidence="4">HR1</strain>
    </source>
</reference>
<dbReference type="OrthoDB" id="2013972at2759"/>
<dbReference type="EMBL" id="BLAL01000261">
    <property type="protein sequence ID" value="GES97723.1"/>
    <property type="molecule type" value="Genomic_DNA"/>
</dbReference>
<dbReference type="GO" id="GO:0032259">
    <property type="term" value="P:methylation"/>
    <property type="evidence" value="ECO:0007669"/>
    <property type="project" value="UniProtKB-KW"/>
</dbReference>
<evidence type="ECO:0000259" key="2">
    <source>
        <dbReference type="Pfam" id="PF13649"/>
    </source>
</evidence>
<evidence type="ECO:0000313" key="3">
    <source>
        <dbReference type="EMBL" id="GBB92128.1"/>
    </source>
</evidence>
<evidence type="ECO:0000256" key="1">
    <source>
        <dbReference type="SAM" id="MobiDB-lite"/>
    </source>
</evidence>
<keyword evidence="4" id="KW-0489">Methyltransferase</keyword>
<dbReference type="Gene3D" id="3.40.50.150">
    <property type="entry name" value="Vaccinia Virus protein VP39"/>
    <property type="match status" value="1"/>
</dbReference>
<dbReference type="InterPro" id="IPR029063">
    <property type="entry name" value="SAM-dependent_MTases_sf"/>
</dbReference>
<gene>
    <name evidence="4" type="ORF">RCL2_002430000</name>
    <name evidence="3" type="ORF">RclHR1_01970010</name>
</gene>
<keyword evidence="5" id="KW-1185">Reference proteome</keyword>
<evidence type="ECO:0000313" key="5">
    <source>
        <dbReference type="Proteomes" id="UP000247702"/>
    </source>
</evidence>
<keyword evidence="4" id="KW-0808">Transferase</keyword>
<reference evidence="3 5" key="1">
    <citation type="submission" date="2017-11" db="EMBL/GenBank/DDBJ databases">
        <title>The genome of Rhizophagus clarus HR1 reveals common genetic basis of auxotrophy among arbuscular mycorrhizal fungi.</title>
        <authorList>
            <person name="Kobayashi Y."/>
        </authorList>
    </citation>
    <scope>NUCLEOTIDE SEQUENCE [LARGE SCALE GENOMIC DNA]</scope>
    <source>
        <strain evidence="3 5">HR1</strain>
    </source>
</reference>
<dbReference type="PANTHER" id="PTHR43591">
    <property type="entry name" value="METHYLTRANSFERASE"/>
    <property type="match status" value="1"/>
</dbReference>
<protein>
    <submittedName>
        <fullName evidence="4">S-adenosyl-L-methionine-dependent methyltransferase</fullName>
    </submittedName>
</protein>
<dbReference type="Pfam" id="PF13649">
    <property type="entry name" value="Methyltransf_25"/>
    <property type="match status" value="1"/>
</dbReference>
<dbReference type="EMBL" id="BEXD01001079">
    <property type="protein sequence ID" value="GBB92128.1"/>
    <property type="molecule type" value="Genomic_DNA"/>
</dbReference>
<dbReference type="PANTHER" id="PTHR43591:SF24">
    <property type="entry name" value="2-METHOXY-6-POLYPRENYL-1,4-BENZOQUINOL METHYLASE, MITOCHONDRIAL"/>
    <property type="match status" value="1"/>
</dbReference>
<dbReference type="STRING" id="94130.A0A2Z6RI09"/>